<dbReference type="InterPro" id="IPR029058">
    <property type="entry name" value="AB_hydrolase_fold"/>
</dbReference>
<evidence type="ECO:0000313" key="2">
    <source>
        <dbReference type="EMBL" id="KAJ1519017.1"/>
    </source>
</evidence>
<reference evidence="2" key="1">
    <citation type="submission" date="2022-12" db="EMBL/GenBank/DDBJ databases">
        <title>Chromosome-level genome assembly of the bean flower thrips Megalurothrips usitatus.</title>
        <authorList>
            <person name="Ma L."/>
            <person name="Liu Q."/>
            <person name="Li H."/>
            <person name="Cai W."/>
        </authorList>
    </citation>
    <scope>NUCLEOTIDE SEQUENCE</scope>
    <source>
        <strain evidence="2">Cailab_2022a</strain>
    </source>
</reference>
<dbReference type="GO" id="GO:0006629">
    <property type="term" value="P:lipid metabolic process"/>
    <property type="evidence" value="ECO:0007669"/>
    <property type="project" value="InterPro"/>
</dbReference>
<dbReference type="Proteomes" id="UP001075354">
    <property type="component" value="Unassembled WGS sequence"/>
</dbReference>
<organism evidence="2 3">
    <name type="scientific">Megalurothrips usitatus</name>
    <name type="common">bean blossom thrips</name>
    <dbReference type="NCBI Taxonomy" id="439358"/>
    <lineage>
        <taxon>Eukaryota</taxon>
        <taxon>Metazoa</taxon>
        <taxon>Ecdysozoa</taxon>
        <taxon>Arthropoda</taxon>
        <taxon>Hexapoda</taxon>
        <taxon>Insecta</taxon>
        <taxon>Pterygota</taxon>
        <taxon>Neoptera</taxon>
        <taxon>Paraneoptera</taxon>
        <taxon>Thysanoptera</taxon>
        <taxon>Terebrantia</taxon>
        <taxon>Thripoidea</taxon>
        <taxon>Thripidae</taxon>
        <taxon>Megalurothrips</taxon>
    </lineage>
</organism>
<dbReference type="Gene3D" id="3.40.50.1820">
    <property type="entry name" value="alpha/beta hydrolase"/>
    <property type="match status" value="1"/>
</dbReference>
<keyword evidence="3" id="KW-1185">Reference proteome</keyword>
<dbReference type="InterPro" id="IPR006693">
    <property type="entry name" value="AB_hydrolase_lipase"/>
</dbReference>
<evidence type="ECO:0000259" key="1">
    <source>
        <dbReference type="Pfam" id="PF04083"/>
    </source>
</evidence>
<proteinExistence type="predicted"/>
<dbReference type="SUPFAM" id="SSF53474">
    <property type="entry name" value="alpha/beta-Hydrolases"/>
    <property type="match status" value="1"/>
</dbReference>
<gene>
    <name evidence="2" type="ORF">ONE63_011394</name>
</gene>
<dbReference type="PANTHER" id="PTHR11005">
    <property type="entry name" value="LYSOSOMAL ACID LIPASE-RELATED"/>
    <property type="match status" value="1"/>
</dbReference>
<dbReference type="EMBL" id="JAPTSV010000795">
    <property type="protein sequence ID" value="KAJ1519017.1"/>
    <property type="molecule type" value="Genomic_DNA"/>
</dbReference>
<sequence length="139" mass="15809">MVRASGYPVERHTARTDDGFLLTVFRIPRPGRPAVFLMHGILSSSADFVFLGKGRALALLLHDAGYDVWMGNARGTTESRRHERLRPDQAAFWDFSWHEIGTLDVPACVDLVLRRTRQSALHYVGHSQVSRHRTLIFLQ</sequence>
<protein>
    <recommendedName>
        <fullName evidence="1">Partial AB-hydrolase lipase domain-containing protein</fullName>
    </recommendedName>
</protein>
<evidence type="ECO:0000313" key="3">
    <source>
        <dbReference type="Proteomes" id="UP001075354"/>
    </source>
</evidence>
<dbReference type="Pfam" id="PF04083">
    <property type="entry name" value="Abhydro_lipase"/>
    <property type="match status" value="1"/>
</dbReference>
<comment type="caution">
    <text evidence="2">The sequence shown here is derived from an EMBL/GenBank/DDBJ whole genome shotgun (WGS) entry which is preliminary data.</text>
</comment>
<dbReference type="AlphaFoldDB" id="A0AAV7X307"/>
<name>A0AAV7X307_9NEOP</name>
<feature type="domain" description="Partial AB-hydrolase lipase" evidence="1">
    <location>
        <begin position="1"/>
        <end position="50"/>
    </location>
</feature>
<accession>A0AAV7X307</accession>